<proteinExistence type="predicted"/>
<evidence type="ECO:0000313" key="2">
    <source>
        <dbReference type="Proteomes" id="UP000054928"/>
    </source>
</evidence>
<keyword evidence="2" id="KW-1185">Reference proteome</keyword>
<dbReference type="Proteomes" id="UP000054928">
    <property type="component" value="Unassembled WGS sequence"/>
</dbReference>
<sequence>MNDVKSKGDYKLLLQVPGPEAKKDDSSYIDIDESALPWSAQALRSNEVLIVAEAVVVVGAASHAE</sequence>
<name>A0A0P1AVI2_PLAHL</name>
<reference evidence="2" key="1">
    <citation type="submission" date="2014-09" db="EMBL/GenBank/DDBJ databases">
        <authorList>
            <person name="Sharma Rahul"/>
            <person name="Thines Marco"/>
        </authorList>
    </citation>
    <scope>NUCLEOTIDE SEQUENCE [LARGE SCALE GENOMIC DNA]</scope>
</reference>
<dbReference type="AlphaFoldDB" id="A0A0P1AVI2"/>
<accession>A0A0P1AVI2</accession>
<evidence type="ECO:0000313" key="1">
    <source>
        <dbReference type="EMBL" id="CEG45769.1"/>
    </source>
</evidence>
<organism evidence="1 2">
    <name type="scientific">Plasmopara halstedii</name>
    <name type="common">Downy mildew of sunflower</name>
    <dbReference type="NCBI Taxonomy" id="4781"/>
    <lineage>
        <taxon>Eukaryota</taxon>
        <taxon>Sar</taxon>
        <taxon>Stramenopiles</taxon>
        <taxon>Oomycota</taxon>
        <taxon>Peronosporomycetes</taxon>
        <taxon>Peronosporales</taxon>
        <taxon>Peronosporaceae</taxon>
        <taxon>Plasmopara</taxon>
    </lineage>
</organism>
<dbReference type="EMBL" id="CCYD01001640">
    <property type="protein sequence ID" value="CEG45769.1"/>
    <property type="molecule type" value="Genomic_DNA"/>
</dbReference>
<protein>
    <submittedName>
        <fullName evidence="1">Uncharacterized protein</fullName>
    </submittedName>
</protein>